<dbReference type="PROSITE" id="PS50894">
    <property type="entry name" value="HPT"/>
    <property type="match status" value="1"/>
</dbReference>
<dbReference type="Gene3D" id="3.30.450.20">
    <property type="entry name" value="PAS domain"/>
    <property type="match status" value="1"/>
</dbReference>
<evidence type="ECO:0000259" key="11">
    <source>
        <dbReference type="PROSITE" id="PS50011"/>
    </source>
</evidence>
<dbReference type="Gene3D" id="3.40.50.300">
    <property type="entry name" value="P-loop containing nucleotide triphosphate hydrolases"/>
    <property type="match status" value="1"/>
</dbReference>
<dbReference type="InterPro" id="IPR041664">
    <property type="entry name" value="AAA_16"/>
</dbReference>
<dbReference type="Pfam" id="PF02518">
    <property type="entry name" value="HATPase_c"/>
    <property type="match status" value="1"/>
</dbReference>
<dbReference type="GO" id="GO:0000155">
    <property type="term" value="F:phosphorelay sensor kinase activity"/>
    <property type="evidence" value="ECO:0007669"/>
    <property type="project" value="UniProtKB-ARBA"/>
</dbReference>
<feature type="domain" description="Protein kinase" evidence="11">
    <location>
        <begin position="7"/>
        <end position="274"/>
    </location>
</feature>
<dbReference type="PROSITE" id="PS50109">
    <property type="entry name" value="HIS_KIN"/>
    <property type="match status" value="1"/>
</dbReference>
<dbReference type="InterPro" id="IPR003594">
    <property type="entry name" value="HATPase_dom"/>
</dbReference>
<keyword evidence="5" id="KW-0808">Transferase</keyword>
<dbReference type="SUPFAM" id="SSF55781">
    <property type="entry name" value="GAF domain-like"/>
    <property type="match status" value="1"/>
</dbReference>
<protein>
    <recommendedName>
        <fullName evidence="3">Chemotaxis protein CheA</fullName>
        <ecNumber evidence="2">2.7.13.3</ecNumber>
    </recommendedName>
</protein>
<dbReference type="InterPro" id="IPR036890">
    <property type="entry name" value="HATPase_C_sf"/>
</dbReference>
<feature type="domain" description="Histidine kinase" evidence="12">
    <location>
        <begin position="1820"/>
        <end position="1958"/>
    </location>
</feature>
<dbReference type="SMART" id="SM00387">
    <property type="entry name" value="HATPase_c"/>
    <property type="match status" value="1"/>
</dbReference>
<evidence type="ECO:0000256" key="7">
    <source>
        <dbReference type="ARBA" id="ARBA00023012"/>
    </source>
</evidence>
<comment type="caution">
    <text evidence="14">The sequence shown here is derived from an EMBL/GenBank/DDBJ whole genome shotgun (WGS) entry which is preliminary data.</text>
</comment>
<dbReference type="Gene3D" id="3.30.450.40">
    <property type="match status" value="1"/>
</dbReference>
<dbReference type="InterPro" id="IPR027417">
    <property type="entry name" value="P-loop_NTPase"/>
</dbReference>
<evidence type="ECO:0000256" key="3">
    <source>
        <dbReference type="ARBA" id="ARBA00021495"/>
    </source>
</evidence>
<dbReference type="SUPFAM" id="SSF47226">
    <property type="entry name" value="Histidine-containing phosphotransfer domain, HPT domain"/>
    <property type="match status" value="1"/>
</dbReference>
<evidence type="ECO:0000256" key="2">
    <source>
        <dbReference type="ARBA" id="ARBA00012438"/>
    </source>
</evidence>
<feature type="domain" description="HPt" evidence="13">
    <location>
        <begin position="1625"/>
        <end position="1723"/>
    </location>
</feature>
<dbReference type="SMART" id="SM00220">
    <property type="entry name" value="S_TKc"/>
    <property type="match status" value="1"/>
</dbReference>
<evidence type="ECO:0000256" key="6">
    <source>
        <dbReference type="ARBA" id="ARBA00022777"/>
    </source>
</evidence>
<dbReference type="GO" id="GO:0005524">
    <property type="term" value="F:ATP binding"/>
    <property type="evidence" value="ECO:0007669"/>
    <property type="project" value="InterPro"/>
</dbReference>
<dbReference type="InterPro" id="IPR000719">
    <property type="entry name" value="Prot_kinase_dom"/>
</dbReference>
<dbReference type="Proteomes" id="UP000177583">
    <property type="component" value="Unassembled WGS sequence"/>
</dbReference>
<dbReference type="PANTHER" id="PTHR43642:SF1">
    <property type="entry name" value="HYBRID SIGNAL TRANSDUCTION HISTIDINE KINASE G"/>
    <property type="match status" value="1"/>
</dbReference>
<dbReference type="EC" id="2.7.13.3" evidence="2"/>
<sequence>MVQIPGFEQISLLHSSAKSHIYRAIETSTRERVILKTSASSLPSQSEVERLRHELGLLNGLQGTAAPKPKGSFGWGSRLVLVFPDFEALSLKELAQGRPLELDPFFPLSLAILDCLKSVHSQGLLFRDLKPSNLIFAPKSGQVYLIDFGSALLASLVPTLVDPEAGLEGSLAYIAPEQTGRMEQAIDKRSDFYSLGATFYDLLCGRPPFVAQDDLELIHAHLALKPQLLETYNPQVPPGLGQVVLKLLCKNPSDRYQSLFGLEWDLKTCQRLFLETGEVPPFQLGAKDQGERLLIPDRLYGRERQTKVLESAYELALASGTHLILVQGVSGMGKSSLVSVLQKPLSKDGGFWAVGKFDQLKRNLPYFGFTQALDQLVLGLLTKEPEVLEAWTQKIKACLGINGALLLDLIPSLGKLLGPQGKAPELGAMEAQNRFVTLFESFVGLFAQPEHPLVIFLDDLQWADQSSLELLKSLLTAEDPKALLLIGAFRDNEVGPDHPLTTGLIQNPKYQIKLDNLTLLPLGADAIAQLLADSLAADRSGLLPLAEEVEKKTGGNPFFIREFLFWLCAQGLLSFDPRKAAWTFDLSQIRAARATQNVGDLLGLRINQLNAQNQEILSLGSLFGDRFPFAGLLRVWGGKASHLAQGLLELGHEGLLLLSPKTETLLGEWAIYEGQERRTPLLLPFSHDRVQQAAYDKIPPEHRPVLHLKTARLLQEEQNLGEGEDQLFDLLHHFNLGIEASEDPKEREALGLLNLEAALKARAATAFSTALACLEQAHKILGLDFWSRNPKREIDLLLLKAECSMLLSDFAGADLAVSEVLVRTGDKAQMAEAYSYRLLNQIQQNSLHQALLTGIAGLAPLGMRVSPKVTLLHLLPELLKVKKNLAGRKVASLVDLKKIDDPVVQLQMKLLVDLTLVAYFEGDDNLLAFCVLKMVNLSLKHGHVPASAYAYAAYAAVLSGALGDLGLGQEFGQLALAVNRRFEDFQFRAKVQFLSLVFVRTWAGDGRKFLEEMQKVYEIGLASGDMVYAAFACINLVSIPFETGAPVAEVLSRFESYHPFVQRVGDKTSIEIHRLAEYWSLELLEPKLLNNPLAKTPLDLNTPMLFHLDQIYRIKTLSLMDASEELLPVVLEALRLFFRKNLNQAANVVRNLVLYGGLVLVAQLPRSSGWQRLQIRYWLKKCLHQSKRWADFGPQAGLSNHLILVAAYQRLRHKSKAATGFEKALAQAVKEERLDYQVTACLLAGHHYEATGQKEAALALYGRAHYGLTRLGATGAAQHLQEKHQLELQTGLSGPLDHEATHSATGSSSGQRSLDLLSVMKSAQVFSSELRLEQLLGRMIDLFIENAGAQSGAFVVVKGGKLWVEAQKDVSGQSSVLGSLPLEQAAGVCSSLIRYVFRTGEDLVLEDACLDPRFLGEEEVQNRKVRSVLCTRIQGQGRLLGLLYLENNLAPKVFHQARLEVLGLLSFQVSVSLENAQLYHSLEQRVEERTRAVRELLDNTDQGFFSFDATQKVHPEYSHACLELLGGSPEGKDVVELLFPKEQEEEAREMIEFCFDQTVEFDMAKRLLPAQGKMGEKILKLDYFWIEERGGNPARIMAEATDVTIAKGLEEILAKTEAKKKFISKVAVSRERFIEFIQDLNRILGQIDLALSPAGGKAGRIELLRGFHTIKGNAANFALNQMVELAHQLENQLGAQTGDWVEPFQIPVLQEGVQGLRLELEGYLKELQGIIAPEEWQKQTSPIYKVPEDKLLALEALCDHAAWKDQIACLRHRPLAVLFNSLQTEAERLAEKLEKEITVTRQGAEIEVDWSALAPVAGALVHLIRNALDHGVESPQDRLEAGKSREGHLRFEAWVEGQRLQLRFSDDGQGIDPVALQESLLAKGMVSAEQAGTLDPKELLAFVFRPGFSTKTTVTDLSGRGVGLDALKAEVETLGGGVKVESQKGQGTTFTLSLPPQGPTGSRLFSPPAAKTS</sequence>
<dbReference type="PROSITE" id="PS50011">
    <property type="entry name" value="PROTEIN_KINASE_DOM"/>
    <property type="match status" value="1"/>
</dbReference>
<organism evidence="14 15">
    <name type="scientific">Candidatus Lambdaproteobacteria bacterium RIFOXYD2_FULL_56_26</name>
    <dbReference type="NCBI Taxonomy" id="1817773"/>
    <lineage>
        <taxon>Bacteria</taxon>
        <taxon>Pseudomonadati</taxon>
        <taxon>Pseudomonadota</taxon>
        <taxon>Candidatus Lambdaproteobacteria</taxon>
    </lineage>
</organism>
<evidence type="ECO:0000256" key="5">
    <source>
        <dbReference type="ARBA" id="ARBA00022679"/>
    </source>
</evidence>
<reference evidence="14 15" key="1">
    <citation type="journal article" date="2016" name="Nat. Commun.">
        <title>Thousands of microbial genomes shed light on interconnected biogeochemical processes in an aquifer system.</title>
        <authorList>
            <person name="Anantharaman K."/>
            <person name="Brown C.T."/>
            <person name="Hug L.A."/>
            <person name="Sharon I."/>
            <person name="Castelle C.J."/>
            <person name="Probst A.J."/>
            <person name="Thomas B.C."/>
            <person name="Singh A."/>
            <person name="Wilkins M.J."/>
            <person name="Karaoz U."/>
            <person name="Brodie E.L."/>
            <person name="Williams K.H."/>
            <person name="Hubbard S.S."/>
            <person name="Banfield J.F."/>
        </authorList>
    </citation>
    <scope>NUCLEOTIDE SEQUENCE [LARGE SCALE GENOMIC DNA]</scope>
</reference>
<evidence type="ECO:0000256" key="10">
    <source>
        <dbReference type="SAM" id="MobiDB-lite"/>
    </source>
</evidence>
<dbReference type="InterPro" id="IPR008207">
    <property type="entry name" value="Sig_transdc_His_kin_Hpt_dom"/>
</dbReference>
<dbReference type="SUPFAM" id="SSF52540">
    <property type="entry name" value="P-loop containing nucleoside triphosphate hydrolases"/>
    <property type="match status" value="1"/>
</dbReference>
<evidence type="ECO:0000256" key="4">
    <source>
        <dbReference type="ARBA" id="ARBA00022553"/>
    </source>
</evidence>
<evidence type="ECO:0000256" key="8">
    <source>
        <dbReference type="ARBA" id="ARBA00035100"/>
    </source>
</evidence>
<evidence type="ECO:0000259" key="12">
    <source>
        <dbReference type="PROSITE" id="PS50109"/>
    </source>
</evidence>
<feature type="region of interest" description="Disordered" evidence="10">
    <location>
        <begin position="1945"/>
        <end position="1973"/>
    </location>
</feature>
<dbReference type="CDD" id="cd00088">
    <property type="entry name" value="HPT"/>
    <property type="match status" value="1"/>
</dbReference>
<comment type="catalytic activity">
    <reaction evidence="1">
        <text>ATP + protein L-histidine = ADP + protein N-phospho-L-histidine.</text>
        <dbReference type="EC" id="2.7.13.3"/>
    </reaction>
</comment>
<accession>A0A1F6GL73</accession>
<dbReference type="InterPro" id="IPR005467">
    <property type="entry name" value="His_kinase_dom"/>
</dbReference>
<name>A0A1F6GL73_9PROT</name>
<dbReference type="SUPFAM" id="SSF56112">
    <property type="entry name" value="Protein kinase-like (PK-like)"/>
    <property type="match status" value="1"/>
</dbReference>
<proteinExistence type="predicted"/>
<feature type="compositionally biased region" description="Polar residues" evidence="10">
    <location>
        <begin position="1945"/>
        <end position="1954"/>
    </location>
</feature>
<dbReference type="FunFam" id="3.30.565.10:FF:000016">
    <property type="entry name" value="Chemotaxis protein CheA, putative"/>
    <property type="match status" value="1"/>
</dbReference>
<dbReference type="InterPro" id="IPR053159">
    <property type="entry name" value="Hybrid_Histidine_Kinase"/>
</dbReference>
<evidence type="ECO:0000313" key="14">
    <source>
        <dbReference type="EMBL" id="OGG98874.1"/>
    </source>
</evidence>
<gene>
    <name evidence="14" type="ORF">A2557_13295</name>
</gene>
<dbReference type="Pfam" id="PF00069">
    <property type="entry name" value="Pkinase"/>
    <property type="match status" value="1"/>
</dbReference>
<dbReference type="Gene3D" id="3.30.565.10">
    <property type="entry name" value="Histidine kinase-like ATPase, C-terminal domain"/>
    <property type="match status" value="1"/>
</dbReference>
<dbReference type="Gene3D" id="1.10.510.10">
    <property type="entry name" value="Transferase(Phosphotransferase) domain 1"/>
    <property type="match status" value="1"/>
</dbReference>
<dbReference type="InterPro" id="IPR004358">
    <property type="entry name" value="Sig_transdc_His_kin-like_C"/>
</dbReference>
<dbReference type="Pfam" id="PF13191">
    <property type="entry name" value="AAA_16"/>
    <property type="match status" value="1"/>
</dbReference>
<dbReference type="Pfam" id="PF01627">
    <property type="entry name" value="Hpt"/>
    <property type="match status" value="1"/>
</dbReference>
<feature type="modified residue" description="Phosphohistidine" evidence="9">
    <location>
        <position position="1668"/>
    </location>
</feature>
<dbReference type="Gene3D" id="1.20.120.160">
    <property type="entry name" value="HPT domain"/>
    <property type="match status" value="1"/>
</dbReference>
<dbReference type="InterPro" id="IPR036641">
    <property type="entry name" value="HPT_dom_sf"/>
</dbReference>
<dbReference type="SUPFAM" id="SSF55874">
    <property type="entry name" value="ATPase domain of HSP90 chaperone/DNA topoisomerase II/histidine kinase"/>
    <property type="match status" value="1"/>
</dbReference>
<dbReference type="InterPro" id="IPR011009">
    <property type="entry name" value="Kinase-like_dom_sf"/>
</dbReference>
<dbReference type="InterPro" id="IPR003018">
    <property type="entry name" value="GAF"/>
</dbReference>
<evidence type="ECO:0000256" key="1">
    <source>
        <dbReference type="ARBA" id="ARBA00000085"/>
    </source>
</evidence>
<dbReference type="Pfam" id="PF01590">
    <property type="entry name" value="GAF"/>
    <property type="match status" value="1"/>
</dbReference>
<keyword evidence="4 9" id="KW-0597">Phosphoprotein</keyword>
<keyword evidence="7" id="KW-0902">Two-component regulatory system</keyword>
<dbReference type="CDD" id="cd14014">
    <property type="entry name" value="STKc_PknB_like"/>
    <property type="match status" value="1"/>
</dbReference>
<dbReference type="PRINTS" id="PR00344">
    <property type="entry name" value="BCTRLSENSOR"/>
</dbReference>
<dbReference type="InterPro" id="IPR029016">
    <property type="entry name" value="GAF-like_dom_sf"/>
</dbReference>
<keyword evidence="6" id="KW-0418">Kinase</keyword>
<evidence type="ECO:0000313" key="15">
    <source>
        <dbReference type="Proteomes" id="UP000177583"/>
    </source>
</evidence>
<dbReference type="EMBL" id="MFNF01000066">
    <property type="protein sequence ID" value="OGG98874.1"/>
    <property type="molecule type" value="Genomic_DNA"/>
</dbReference>
<evidence type="ECO:0000256" key="9">
    <source>
        <dbReference type="PROSITE-ProRule" id="PRU00110"/>
    </source>
</evidence>
<dbReference type="PANTHER" id="PTHR43642">
    <property type="entry name" value="HYBRID SIGNAL TRANSDUCTION HISTIDINE KINASE G"/>
    <property type="match status" value="1"/>
</dbReference>
<comment type="function">
    <text evidence="8">Involved in the transmission of sensory signals from the chemoreceptors to the flagellar motors. CheA is autophosphorylated; it can transfer its phosphate group to either CheB or CheY.</text>
</comment>
<dbReference type="SMART" id="SM00065">
    <property type="entry name" value="GAF"/>
    <property type="match status" value="1"/>
</dbReference>
<evidence type="ECO:0000259" key="13">
    <source>
        <dbReference type="PROSITE" id="PS50894"/>
    </source>
</evidence>